<evidence type="ECO:0000256" key="7">
    <source>
        <dbReference type="ARBA" id="ARBA00023242"/>
    </source>
</evidence>
<dbReference type="InterPro" id="IPR014724">
    <property type="entry name" value="RNA_pol_RPB2_OB-fold"/>
</dbReference>
<dbReference type="Gene3D" id="2.40.270.10">
    <property type="entry name" value="DNA-directed RNA polymerase, subunit 2, domain 6"/>
    <property type="match status" value="1"/>
</dbReference>
<gene>
    <name evidence="16" type="ORF">BLNAU_803</name>
</gene>
<dbReference type="InterPro" id="IPR007642">
    <property type="entry name" value="RNA_pol_Rpb2_2"/>
</dbReference>
<name>A0ABQ9YKK1_9EUKA</name>
<dbReference type="Pfam" id="PF04563">
    <property type="entry name" value="RNA_pol_Rpb2_1"/>
    <property type="match status" value="1"/>
</dbReference>
<dbReference type="SUPFAM" id="SSF64484">
    <property type="entry name" value="beta and beta-prime subunits of DNA dependent RNA-polymerase"/>
    <property type="match status" value="1"/>
</dbReference>
<dbReference type="Gene3D" id="3.90.1100.10">
    <property type="match status" value="2"/>
</dbReference>
<evidence type="ECO:0000259" key="12">
    <source>
        <dbReference type="Pfam" id="PF04561"/>
    </source>
</evidence>
<keyword evidence="17" id="KW-1185">Reference proteome</keyword>
<feature type="domain" description="RNA polymerase Rpb2" evidence="12">
    <location>
        <begin position="178"/>
        <end position="332"/>
    </location>
</feature>
<dbReference type="InterPro" id="IPR007121">
    <property type="entry name" value="RNA_pol_bsu_CS"/>
</dbReference>
<dbReference type="Gene3D" id="3.90.1110.10">
    <property type="entry name" value="RNA polymerase Rpb2, domain 2"/>
    <property type="match status" value="1"/>
</dbReference>
<keyword evidence="4 9" id="KW-0808">Transferase</keyword>
<evidence type="ECO:0000313" key="16">
    <source>
        <dbReference type="EMBL" id="KAK2964272.1"/>
    </source>
</evidence>
<comment type="subcellular location">
    <subcellularLocation>
        <location evidence="1">Nucleus</location>
    </subcellularLocation>
</comment>
<evidence type="ECO:0000259" key="13">
    <source>
        <dbReference type="Pfam" id="PF04563"/>
    </source>
</evidence>
<dbReference type="CDD" id="cd00653">
    <property type="entry name" value="RNA_pol_B_RPB2"/>
    <property type="match status" value="1"/>
</dbReference>
<keyword evidence="5 9" id="KW-0548">Nucleotidyltransferase</keyword>
<dbReference type="InterPro" id="IPR007641">
    <property type="entry name" value="RNA_pol_Rpb2_7"/>
</dbReference>
<keyword evidence="7" id="KW-0539">Nucleus</keyword>
<dbReference type="EC" id="2.7.7.6" evidence="9"/>
<evidence type="ECO:0000256" key="4">
    <source>
        <dbReference type="ARBA" id="ARBA00022679"/>
    </source>
</evidence>
<evidence type="ECO:0000256" key="1">
    <source>
        <dbReference type="ARBA" id="ARBA00004123"/>
    </source>
</evidence>
<evidence type="ECO:0000256" key="9">
    <source>
        <dbReference type="RuleBase" id="RU363031"/>
    </source>
</evidence>
<dbReference type="Pfam" id="PF04560">
    <property type="entry name" value="RNA_pol_Rpb2_7"/>
    <property type="match status" value="1"/>
</dbReference>
<feature type="domain" description="DNA-directed RNA polymerase subunit 2 hybrid-binding" evidence="10">
    <location>
        <begin position="640"/>
        <end position="1019"/>
    </location>
</feature>
<comment type="similarity">
    <text evidence="2 8">Belongs to the RNA polymerase beta chain family.</text>
</comment>
<dbReference type="GO" id="GO:0000428">
    <property type="term" value="C:DNA-directed RNA polymerase complex"/>
    <property type="evidence" value="ECO:0007669"/>
    <property type="project" value="UniProtKB-KW"/>
</dbReference>
<dbReference type="InterPro" id="IPR037034">
    <property type="entry name" value="RNA_pol_Rpb2_2_sf"/>
</dbReference>
<organism evidence="16 17">
    <name type="scientific">Blattamonas nauphoetae</name>
    <dbReference type="NCBI Taxonomy" id="2049346"/>
    <lineage>
        <taxon>Eukaryota</taxon>
        <taxon>Metamonada</taxon>
        <taxon>Preaxostyla</taxon>
        <taxon>Oxymonadida</taxon>
        <taxon>Blattamonas</taxon>
    </lineage>
</organism>
<dbReference type="PROSITE" id="PS01166">
    <property type="entry name" value="RNA_POL_BETA"/>
    <property type="match status" value="1"/>
</dbReference>
<protein>
    <recommendedName>
        <fullName evidence="9">DNA-directed RNA polymerase subunit beta</fullName>
        <ecNumber evidence="9">2.7.7.6</ecNumber>
    </recommendedName>
</protein>
<comment type="caution">
    <text evidence="16">The sequence shown here is derived from an EMBL/GenBank/DDBJ whole genome shotgun (WGS) entry which is preliminary data.</text>
</comment>
<dbReference type="PANTHER" id="PTHR20856">
    <property type="entry name" value="DNA-DIRECTED RNA POLYMERASE I SUBUNIT 2"/>
    <property type="match status" value="1"/>
</dbReference>
<accession>A0ABQ9YKK1</accession>
<dbReference type="InterPro" id="IPR007120">
    <property type="entry name" value="DNA-dir_RNAP_su2_dom"/>
</dbReference>
<feature type="domain" description="DNA-directed RNA polymerase I subunit RPA2" evidence="15">
    <location>
        <begin position="535"/>
        <end position="592"/>
    </location>
</feature>
<dbReference type="Pfam" id="PF06883">
    <property type="entry name" value="RNA_pol_Rpa2_4"/>
    <property type="match status" value="1"/>
</dbReference>
<evidence type="ECO:0000256" key="2">
    <source>
        <dbReference type="ARBA" id="ARBA00006835"/>
    </source>
</evidence>
<keyword evidence="6 9" id="KW-0804">Transcription</keyword>
<dbReference type="Gene3D" id="2.40.50.150">
    <property type="match status" value="1"/>
</dbReference>
<dbReference type="Pfam" id="PF04561">
    <property type="entry name" value="RNA_pol_Rpb2_2"/>
    <property type="match status" value="1"/>
</dbReference>
<reference evidence="16 17" key="1">
    <citation type="journal article" date="2022" name="bioRxiv">
        <title>Genomics of Preaxostyla Flagellates Illuminates Evolutionary Transitions and the Path Towards Mitochondrial Loss.</title>
        <authorList>
            <person name="Novak L.V.F."/>
            <person name="Treitli S.C."/>
            <person name="Pyrih J."/>
            <person name="Halakuc P."/>
            <person name="Pipaliya S.V."/>
            <person name="Vacek V."/>
            <person name="Brzon O."/>
            <person name="Soukal P."/>
            <person name="Eme L."/>
            <person name="Dacks J.B."/>
            <person name="Karnkowska A."/>
            <person name="Elias M."/>
            <person name="Hampl V."/>
        </authorList>
    </citation>
    <scope>NUCLEOTIDE SEQUENCE [LARGE SCALE GENOMIC DNA]</scope>
    <source>
        <strain evidence="16">NAU3</strain>
        <tissue evidence="16">Gut</tissue>
    </source>
</reference>
<dbReference type="Proteomes" id="UP001281761">
    <property type="component" value="Unassembled WGS sequence"/>
</dbReference>
<feature type="domain" description="RNA polymerase Rpb2" evidence="11">
    <location>
        <begin position="1022"/>
        <end position="1119"/>
    </location>
</feature>
<comment type="function">
    <text evidence="9">DNA-dependent RNA polymerase catalyzes the transcription of DNA into RNA using the four ribonucleoside triphosphates as substrates.</text>
</comment>
<evidence type="ECO:0000313" key="17">
    <source>
        <dbReference type="Proteomes" id="UP001281761"/>
    </source>
</evidence>
<comment type="catalytic activity">
    <reaction evidence="9">
        <text>RNA(n) + a ribonucleoside 5'-triphosphate = RNA(n+1) + diphosphate</text>
        <dbReference type="Rhea" id="RHEA:21248"/>
        <dbReference type="Rhea" id="RHEA-COMP:14527"/>
        <dbReference type="Rhea" id="RHEA-COMP:17342"/>
        <dbReference type="ChEBI" id="CHEBI:33019"/>
        <dbReference type="ChEBI" id="CHEBI:61557"/>
        <dbReference type="ChEBI" id="CHEBI:140395"/>
        <dbReference type="EC" id="2.7.7.6"/>
    </reaction>
</comment>
<keyword evidence="3 9" id="KW-0240">DNA-directed RNA polymerase</keyword>
<feature type="domain" description="RNA polymerase Rpb2" evidence="14">
    <location>
        <begin position="430"/>
        <end position="493"/>
    </location>
</feature>
<evidence type="ECO:0000259" key="15">
    <source>
        <dbReference type="Pfam" id="PF06883"/>
    </source>
</evidence>
<sequence length="1132" mass="127443">MSQSRERLFAPHVDSFNYFLGPGIRAAVNNIQKDFVVGPNDERLTFWWEDPMIMKPTKSGSGYKDNRLFPKTCRESKTSYTGAFSAQLCVQINDNEPTKLHRRIGNLPIMVKSSRCQLHNFNAKQLVLRGEEETEAGGYFVINGLEKLIRLVIAYRKNYPMAVVRGAYSKRGTRYTNFGIQMRCVRDDQSARTVILHYLNDGTSMFSFNIRRQQFFVSVGFLMKALVDVSDKQIHDDVLVGEEENTFFVSCVEQILLQSHSFGCFTRASVLAYIGQRFRTACRWPPWYTDQQCGEDLLKEFILVHLNTNKEKYQMLVLMLRKLLYLASGRLNREMEDSPEYHEVLLPGHLILNIVKEQMTLWLAQFRKTIEKHLSDYPSENVTDPAVWKKCADKTPNPICKRVEYLLSTGNVVTDSGLDLQQISGFSIQAERLNFLRFISHFRSVHRGHFFTEMKTTEVRKLLPQSWGFVCPVHTPDGSPCGLLNHLAARCEIVQAKADTDLIPRTLVGLGMSPAAEDPHITADSAPVLIDGRIVGFLPKEKLGEVAHQLRYLRVSQPHIVDPTVEIACFPHTQHFSYPMIFIQSTPARYMRPVRFRPTGAETFIGSLEQSSLDIACLPADVTDQTVFEELSPTSMLSVVASLTPFSDYNQSPRNLYQCQMGKQTMGIPTHALPYRHDGKSYRMTHPQKPVVRCQAQETYSMNDYPTGTNACVAVISYTGFDMEDAMIINKSAYERGFGHACIYMTKEISLEEESGRKTRGKAEYRRLNSQFCNIDLSGNVIEPRLDIDGLPKVGTYINEGDPLCAFLGEDGKPHVKFHKGQEGGTVEAVTLVTTHTADPSAKPDLVRIRLRVNRNPVIGDKFSSRHGQKGVLSVLWQQTDMPFTESGITPDCIINPHAFPSRMTIGMMIESMAGKAGGAHGIFQDSTPFEFNRNKGTPMGEDEKTLIDYVGEQLAKAGFNYQGSEPMYSGVSGELLRADIFFGSVYYQRLRHMVSDKYQVRTTGPINPLTHQPIKGRKLGGGIRLGEMERDSLLAHGVSFLLQDRLMHCSDETEAYMCQKCGSLVSVIANPRSSAEQTSSLSRSCRACGTGEFVGKVRVPYVLLYLINELSCMNLKLIIKASSYAQALEDD</sequence>
<dbReference type="Gene3D" id="3.90.1800.10">
    <property type="entry name" value="RNA polymerase alpha subunit dimerisation domain"/>
    <property type="match status" value="1"/>
</dbReference>
<evidence type="ECO:0000256" key="8">
    <source>
        <dbReference type="RuleBase" id="RU000434"/>
    </source>
</evidence>
<dbReference type="InterPro" id="IPR015712">
    <property type="entry name" value="DNA-dir_RNA_pol_su2"/>
</dbReference>
<dbReference type="Pfam" id="PF04565">
    <property type="entry name" value="RNA_pol_Rpb2_3"/>
    <property type="match status" value="1"/>
</dbReference>
<dbReference type="GO" id="GO:0003899">
    <property type="term" value="F:DNA-directed RNA polymerase activity"/>
    <property type="evidence" value="ECO:0007669"/>
    <property type="project" value="UniProtKB-EC"/>
</dbReference>
<dbReference type="EMBL" id="JARBJD010000003">
    <property type="protein sequence ID" value="KAK2964272.1"/>
    <property type="molecule type" value="Genomic_DNA"/>
</dbReference>
<dbReference type="InterPro" id="IPR007644">
    <property type="entry name" value="RNA_pol_bsu_protrusion"/>
</dbReference>
<evidence type="ECO:0000259" key="14">
    <source>
        <dbReference type="Pfam" id="PF04565"/>
    </source>
</evidence>
<dbReference type="Pfam" id="PF00562">
    <property type="entry name" value="RNA_pol_Rpb2_6"/>
    <property type="match status" value="1"/>
</dbReference>
<dbReference type="InterPro" id="IPR009674">
    <property type="entry name" value="Rpa2_dom_4"/>
</dbReference>
<evidence type="ECO:0000256" key="3">
    <source>
        <dbReference type="ARBA" id="ARBA00022478"/>
    </source>
</evidence>
<evidence type="ECO:0000259" key="10">
    <source>
        <dbReference type="Pfam" id="PF00562"/>
    </source>
</evidence>
<feature type="domain" description="RNA polymerase beta subunit protrusion" evidence="13">
    <location>
        <begin position="8"/>
        <end position="376"/>
    </location>
</feature>
<evidence type="ECO:0000259" key="11">
    <source>
        <dbReference type="Pfam" id="PF04560"/>
    </source>
</evidence>
<evidence type="ECO:0000256" key="6">
    <source>
        <dbReference type="ARBA" id="ARBA00023163"/>
    </source>
</evidence>
<evidence type="ECO:0000256" key="5">
    <source>
        <dbReference type="ARBA" id="ARBA00022695"/>
    </source>
</evidence>
<proteinExistence type="inferred from homology"/>
<dbReference type="InterPro" id="IPR007645">
    <property type="entry name" value="RNA_pol_Rpb2_3"/>
</dbReference>
<dbReference type="InterPro" id="IPR037033">
    <property type="entry name" value="DNA-dir_RNAP_su2_hyb_sf"/>
</dbReference>